<gene>
    <name evidence="2" type="ORF">TorRG33x02_340650</name>
</gene>
<dbReference type="InterPro" id="IPR002156">
    <property type="entry name" value="RNaseH_domain"/>
</dbReference>
<dbReference type="AlphaFoldDB" id="A0A2P5AV02"/>
<proteinExistence type="predicted"/>
<keyword evidence="3" id="KW-1185">Reference proteome</keyword>
<dbReference type="Pfam" id="PF13456">
    <property type="entry name" value="RVT_3"/>
    <property type="match status" value="1"/>
</dbReference>
<dbReference type="Proteomes" id="UP000237000">
    <property type="component" value="Unassembled WGS sequence"/>
</dbReference>
<dbReference type="GO" id="GO:0003676">
    <property type="term" value="F:nucleic acid binding"/>
    <property type="evidence" value="ECO:0007669"/>
    <property type="project" value="InterPro"/>
</dbReference>
<dbReference type="EMBL" id="JXTC01000692">
    <property type="protein sequence ID" value="PON40301.1"/>
    <property type="molecule type" value="Genomic_DNA"/>
</dbReference>
<feature type="domain" description="RNase H type-1" evidence="1">
    <location>
        <begin position="29"/>
        <end position="101"/>
    </location>
</feature>
<dbReference type="OrthoDB" id="1436788at2759"/>
<sequence>MHAFSGNQSARQTCWEPPPTLWIKIYVDAAVRAEEAAGAAVARDKQGMILALIAALFPHPDPVMVEAALMLLGLQLARDYAWSSVVIESDCLNLVNCWNGSA</sequence>
<evidence type="ECO:0000259" key="1">
    <source>
        <dbReference type="Pfam" id="PF13456"/>
    </source>
</evidence>
<name>A0A2P5AV02_TREOI</name>
<dbReference type="GO" id="GO:0004523">
    <property type="term" value="F:RNA-DNA hybrid ribonuclease activity"/>
    <property type="evidence" value="ECO:0007669"/>
    <property type="project" value="InterPro"/>
</dbReference>
<dbReference type="Gene3D" id="3.30.420.10">
    <property type="entry name" value="Ribonuclease H-like superfamily/Ribonuclease H"/>
    <property type="match status" value="1"/>
</dbReference>
<dbReference type="PANTHER" id="PTHR47723:SF19">
    <property type="entry name" value="POLYNUCLEOTIDYL TRANSFERASE, RIBONUCLEASE H-LIKE SUPERFAMILY PROTEIN"/>
    <property type="match status" value="1"/>
</dbReference>
<evidence type="ECO:0000313" key="3">
    <source>
        <dbReference type="Proteomes" id="UP000237000"/>
    </source>
</evidence>
<dbReference type="PANTHER" id="PTHR47723">
    <property type="entry name" value="OS05G0353850 PROTEIN"/>
    <property type="match status" value="1"/>
</dbReference>
<comment type="caution">
    <text evidence="2">The sequence shown here is derived from an EMBL/GenBank/DDBJ whole genome shotgun (WGS) entry which is preliminary data.</text>
</comment>
<dbReference type="STRING" id="63057.A0A2P5AV02"/>
<accession>A0A2P5AV02</accession>
<dbReference type="InterPro" id="IPR053151">
    <property type="entry name" value="RNase_H-like"/>
</dbReference>
<protein>
    <submittedName>
        <fullName evidence="2">Ribonuclease H-like domain containing protein</fullName>
    </submittedName>
</protein>
<dbReference type="InterPro" id="IPR012337">
    <property type="entry name" value="RNaseH-like_sf"/>
</dbReference>
<dbReference type="InParanoid" id="A0A2P5AV02"/>
<evidence type="ECO:0000313" key="2">
    <source>
        <dbReference type="EMBL" id="PON40301.1"/>
    </source>
</evidence>
<dbReference type="InterPro" id="IPR036397">
    <property type="entry name" value="RNaseH_sf"/>
</dbReference>
<dbReference type="SUPFAM" id="SSF53098">
    <property type="entry name" value="Ribonuclease H-like"/>
    <property type="match status" value="1"/>
</dbReference>
<organism evidence="2 3">
    <name type="scientific">Trema orientale</name>
    <name type="common">Charcoal tree</name>
    <name type="synonym">Celtis orientalis</name>
    <dbReference type="NCBI Taxonomy" id="63057"/>
    <lineage>
        <taxon>Eukaryota</taxon>
        <taxon>Viridiplantae</taxon>
        <taxon>Streptophyta</taxon>
        <taxon>Embryophyta</taxon>
        <taxon>Tracheophyta</taxon>
        <taxon>Spermatophyta</taxon>
        <taxon>Magnoliopsida</taxon>
        <taxon>eudicotyledons</taxon>
        <taxon>Gunneridae</taxon>
        <taxon>Pentapetalae</taxon>
        <taxon>rosids</taxon>
        <taxon>fabids</taxon>
        <taxon>Rosales</taxon>
        <taxon>Cannabaceae</taxon>
        <taxon>Trema</taxon>
    </lineage>
</organism>
<reference evidence="3" key="1">
    <citation type="submission" date="2016-06" db="EMBL/GenBank/DDBJ databases">
        <title>Parallel loss of symbiosis genes in relatives of nitrogen-fixing non-legume Parasponia.</title>
        <authorList>
            <person name="Van Velzen R."/>
            <person name="Holmer R."/>
            <person name="Bu F."/>
            <person name="Rutten L."/>
            <person name="Van Zeijl A."/>
            <person name="Liu W."/>
            <person name="Santuari L."/>
            <person name="Cao Q."/>
            <person name="Sharma T."/>
            <person name="Shen D."/>
            <person name="Roswanjaya Y."/>
            <person name="Wardhani T."/>
            <person name="Kalhor M.S."/>
            <person name="Jansen J."/>
            <person name="Van den Hoogen J."/>
            <person name="Gungor B."/>
            <person name="Hartog M."/>
            <person name="Hontelez J."/>
            <person name="Verver J."/>
            <person name="Yang W.-C."/>
            <person name="Schijlen E."/>
            <person name="Repin R."/>
            <person name="Schilthuizen M."/>
            <person name="Schranz E."/>
            <person name="Heidstra R."/>
            <person name="Miyata K."/>
            <person name="Fedorova E."/>
            <person name="Kohlen W."/>
            <person name="Bisseling T."/>
            <person name="Smit S."/>
            <person name="Geurts R."/>
        </authorList>
    </citation>
    <scope>NUCLEOTIDE SEQUENCE [LARGE SCALE GENOMIC DNA]</scope>
    <source>
        <strain evidence="3">cv. RG33-2</strain>
    </source>
</reference>